<dbReference type="Gene3D" id="3.40.190.10">
    <property type="entry name" value="Periplasmic binding protein-like II"/>
    <property type="match status" value="2"/>
</dbReference>
<comment type="similarity">
    <text evidence="1">Belongs to the LysR transcriptional regulatory family.</text>
</comment>
<dbReference type="InterPro" id="IPR000847">
    <property type="entry name" value="LysR_HTH_N"/>
</dbReference>
<dbReference type="EMBL" id="CABFWE030000016">
    <property type="protein sequence ID" value="CAD7056918.1"/>
    <property type="molecule type" value="Genomic_DNA"/>
</dbReference>
<proteinExistence type="inferred from homology"/>
<dbReference type="PANTHER" id="PTHR30419:SF2">
    <property type="entry name" value="LYSR FAMILY TRANSCRIPTIONAL REGULATOR"/>
    <property type="match status" value="1"/>
</dbReference>
<keyword evidence="2" id="KW-0805">Transcription regulation</keyword>
<dbReference type="Pfam" id="PF03466">
    <property type="entry name" value="LysR_substrate"/>
    <property type="match status" value="1"/>
</dbReference>
<comment type="caution">
    <text evidence="6">The sequence shown here is derived from an EMBL/GenBank/DDBJ whole genome shotgun (WGS) entry which is preliminary data.</text>
</comment>
<sequence length="303" mass="32455">MLPFDPVTARLIVAIAQHGSIGRAAERENIASSAVSRRLSDIEARLGVALFDRSLQGARLTPAGKVYVAGCRDILRRIEDLNTQMSDFGTAEHGWLRLACTSSSLSGRLPELLARYAAAHPGVRLDIQEMSAPNALAAIDDGQADIAFVADNNELARFETGAFEDDDVLVLCSPDHPLAARIGSGRLISFDEVAEHEVVGVHHSGAMDRLLSAAAAATGRILGERVKVETFPSLVRMVEAGFGIGFMRSTSLHLLAGTDVISARLSDDWARRKLVHVRRPASPLSQPIKAFLTLAAGTYKKAG</sequence>
<evidence type="ECO:0000256" key="2">
    <source>
        <dbReference type="ARBA" id="ARBA00023015"/>
    </source>
</evidence>
<evidence type="ECO:0000259" key="5">
    <source>
        <dbReference type="PROSITE" id="PS50931"/>
    </source>
</evidence>
<dbReference type="SUPFAM" id="SSF53850">
    <property type="entry name" value="Periplasmic binding protein-like II"/>
    <property type="match status" value="1"/>
</dbReference>
<protein>
    <submittedName>
        <fullName evidence="6">LysR family transcriptional regulator</fullName>
    </submittedName>
</protein>
<dbReference type="Gene3D" id="1.10.10.10">
    <property type="entry name" value="Winged helix-like DNA-binding domain superfamily/Winged helix DNA-binding domain"/>
    <property type="match status" value="1"/>
</dbReference>
<dbReference type="PROSITE" id="PS50931">
    <property type="entry name" value="HTH_LYSR"/>
    <property type="match status" value="1"/>
</dbReference>
<keyword evidence="4" id="KW-0804">Transcription</keyword>
<dbReference type="PANTHER" id="PTHR30419">
    <property type="entry name" value="HTH-TYPE TRANSCRIPTIONAL REGULATOR YBHD"/>
    <property type="match status" value="1"/>
</dbReference>
<dbReference type="InterPro" id="IPR036388">
    <property type="entry name" value="WH-like_DNA-bd_sf"/>
</dbReference>
<evidence type="ECO:0000256" key="3">
    <source>
        <dbReference type="ARBA" id="ARBA00023125"/>
    </source>
</evidence>
<accession>A0ABN7K0K9</accession>
<reference evidence="6 7" key="1">
    <citation type="submission" date="2020-11" db="EMBL/GenBank/DDBJ databases">
        <authorList>
            <person name="Lassalle F."/>
        </authorList>
    </citation>
    <scope>NUCLEOTIDE SEQUENCE [LARGE SCALE GENOMIC DNA]</scope>
    <source>
        <strain evidence="6 7">AB21</strain>
    </source>
</reference>
<dbReference type="InterPro" id="IPR005119">
    <property type="entry name" value="LysR_subst-bd"/>
</dbReference>
<dbReference type="InterPro" id="IPR050950">
    <property type="entry name" value="HTH-type_LysR_regulators"/>
</dbReference>
<gene>
    <name evidence="6" type="ORF">RHAB21_01071</name>
</gene>
<organism evidence="6 7">
    <name type="scientific">Pseudorhizobium halotolerans</name>
    <dbReference type="NCBI Taxonomy" id="1233081"/>
    <lineage>
        <taxon>Bacteria</taxon>
        <taxon>Pseudomonadati</taxon>
        <taxon>Pseudomonadota</taxon>
        <taxon>Alphaproteobacteria</taxon>
        <taxon>Hyphomicrobiales</taxon>
        <taxon>Rhizobiaceae</taxon>
        <taxon>Rhizobium/Agrobacterium group</taxon>
        <taxon>Pseudorhizobium</taxon>
    </lineage>
</organism>
<dbReference type="InterPro" id="IPR036390">
    <property type="entry name" value="WH_DNA-bd_sf"/>
</dbReference>
<evidence type="ECO:0000313" key="6">
    <source>
        <dbReference type="EMBL" id="CAD7056918.1"/>
    </source>
</evidence>
<keyword evidence="3" id="KW-0238">DNA-binding</keyword>
<evidence type="ECO:0000256" key="4">
    <source>
        <dbReference type="ARBA" id="ARBA00023163"/>
    </source>
</evidence>
<dbReference type="Proteomes" id="UP000601041">
    <property type="component" value="Unassembled WGS sequence"/>
</dbReference>
<feature type="domain" description="HTH lysR-type" evidence="5">
    <location>
        <begin position="10"/>
        <end position="61"/>
    </location>
</feature>
<name>A0ABN7K0K9_9HYPH</name>
<keyword evidence="7" id="KW-1185">Reference proteome</keyword>
<dbReference type="Pfam" id="PF00126">
    <property type="entry name" value="HTH_1"/>
    <property type="match status" value="1"/>
</dbReference>
<dbReference type="RefSeq" id="WP_142590127.1">
    <property type="nucleotide sequence ID" value="NZ_CABFWE030000016.1"/>
</dbReference>
<dbReference type="SUPFAM" id="SSF46785">
    <property type="entry name" value="Winged helix' DNA-binding domain"/>
    <property type="match status" value="1"/>
</dbReference>
<evidence type="ECO:0000313" key="7">
    <source>
        <dbReference type="Proteomes" id="UP000601041"/>
    </source>
</evidence>
<evidence type="ECO:0000256" key="1">
    <source>
        <dbReference type="ARBA" id="ARBA00009437"/>
    </source>
</evidence>